<proteinExistence type="predicted"/>
<accession>A0A212JN17</accession>
<gene>
    <name evidence="1" type="ORF">KM92DES2_11411</name>
</gene>
<organism evidence="1">
    <name type="scientific">uncultured Desulfovibrio sp</name>
    <dbReference type="NCBI Taxonomy" id="167968"/>
    <lineage>
        <taxon>Bacteria</taxon>
        <taxon>Pseudomonadati</taxon>
        <taxon>Thermodesulfobacteriota</taxon>
        <taxon>Desulfovibrionia</taxon>
        <taxon>Desulfovibrionales</taxon>
        <taxon>Desulfovibrionaceae</taxon>
        <taxon>Desulfovibrio</taxon>
        <taxon>environmental samples</taxon>
    </lineage>
</organism>
<dbReference type="AlphaFoldDB" id="A0A212JN17"/>
<reference evidence="1" key="1">
    <citation type="submission" date="2016-04" db="EMBL/GenBank/DDBJ databases">
        <authorList>
            <person name="Evans L.H."/>
            <person name="Alamgir A."/>
            <person name="Owens N."/>
            <person name="Weber N.D."/>
            <person name="Virtaneva K."/>
            <person name="Barbian K."/>
            <person name="Babar A."/>
            <person name="Rosenke K."/>
        </authorList>
    </citation>
    <scope>NUCLEOTIDE SEQUENCE</scope>
    <source>
        <strain evidence="1">92-2</strain>
    </source>
</reference>
<evidence type="ECO:0000313" key="1">
    <source>
        <dbReference type="EMBL" id="SBW00834.1"/>
    </source>
</evidence>
<sequence length="20" mass="2376">MSIESRQSNIRKNLRMLSLV</sequence>
<name>A0A212JN17_9BACT</name>
<dbReference type="EMBL" id="FLUP01000001">
    <property type="protein sequence ID" value="SBW00834.1"/>
    <property type="molecule type" value="Genomic_DNA"/>
</dbReference>
<protein>
    <submittedName>
        <fullName evidence="1">Uncharacterized protein</fullName>
    </submittedName>
</protein>